<organism evidence="1">
    <name type="scientific">uncultured Desulfovibrio sp</name>
    <dbReference type="NCBI Taxonomy" id="167968"/>
    <lineage>
        <taxon>Bacteria</taxon>
        <taxon>Pseudomonadati</taxon>
        <taxon>Thermodesulfobacteriota</taxon>
        <taxon>Desulfovibrionia</taxon>
        <taxon>Desulfovibrionales</taxon>
        <taxon>Desulfovibrionaceae</taxon>
        <taxon>Desulfovibrio</taxon>
        <taxon>environmental samples</taxon>
    </lineage>
</organism>
<name>A0A212J3D2_9BACT</name>
<protein>
    <submittedName>
        <fullName evidence="1">Uncharacterized protein</fullName>
    </submittedName>
</protein>
<dbReference type="EMBL" id="FLUP01000001">
    <property type="protein sequence ID" value="SBV93959.1"/>
    <property type="molecule type" value="Genomic_DNA"/>
</dbReference>
<gene>
    <name evidence="1" type="ORF">KM92DES2_10469</name>
</gene>
<dbReference type="AlphaFoldDB" id="A0A212J3D2"/>
<accession>A0A212J3D2</accession>
<proteinExistence type="predicted"/>
<reference evidence="1" key="1">
    <citation type="submission" date="2016-04" db="EMBL/GenBank/DDBJ databases">
        <authorList>
            <person name="Evans L.H."/>
            <person name="Alamgir A."/>
            <person name="Owens N."/>
            <person name="Weber N.D."/>
            <person name="Virtaneva K."/>
            <person name="Barbian K."/>
            <person name="Babar A."/>
            <person name="Rosenke K."/>
        </authorList>
    </citation>
    <scope>NUCLEOTIDE SEQUENCE</scope>
    <source>
        <strain evidence="1">92-2</strain>
    </source>
</reference>
<evidence type="ECO:0000313" key="1">
    <source>
        <dbReference type="EMBL" id="SBV93959.1"/>
    </source>
</evidence>
<sequence length="78" mass="8585">MSALGRSLHIRHTGLTAAVALKRLAAIVEINCTAAFAQDKVRQEMQNERIISCPHMARISARRLKATTFRNASALKTP</sequence>